<evidence type="ECO:0000313" key="4">
    <source>
        <dbReference type="Proteomes" id="UP000505355"/>
    </source>
</evidence>
<dbReference type="Proteomes" id="UP000505355">
    <property type="component" value="Chromosome"/>
</dbReference>
<dbReference type="EMBL" id="CP054139">
    <property type="protein sequence ID" value="QKJ30251.1"/>
    <property type="molecule type" value="Genomic_DNA"/>
</dbReference>
<dbReference type="RefSeq" id="WP_173414938.1">
    <property type="nucleotide sequence ID" value="NZ_CP054139.1"/>
</dbReference>
<dbReference type="KEGG" id="mmab:HQ865_10905"/>
<feature type="domain" description="Outer membrane protein beta-barrel" evidence="2">
    <location>
        <begin position="18"/>
        <end position="200"/>
    </location>
</feature>
<evidence type="ECO:0000256" key="1">
    <source>
        <dbReference type="SAM" id="SignalP"/>
    </source>
</evidence>
<name>A0A7D4Q7T7_9SPHI</name>
<keyword evidence="4" id="KW-1185">Reference proteome</keyword>
<dbReference type="Pfam" id="PF13568">
    <property type="entry name" value="OMP_b-brl_2"/>
    <property type="match status" value="1"/>
</dbReference>
<feature type="signal peptide" evidence="1">
    <location>
        <begin position="1"/>
        <end position="19"/>
    </location>
</feature>
<keyword evidence="1" id="KW-0732">Signal</keyword>
<gene>
    <name evidence="3" type="ORF">HQ865_10905</name>
</gene>
<proteinExistence type="predicted"/>
<feature type="chain" id="PRO_5028978901" evidence="1">
    <location>
        <begin position="20"/>
        <end position="220"/>
    </location>
</feature>
<dbReference type="InterPro" id="IPR025665">
    <property type="entry name" value="Beta-barrel_OMP_2"/>
</dbReference>
<dbReference type="AlphaFoldDB" id="A0A7D4Q7T7"/>
<evidence type="ECO:0000259" key="2">
    <source>
        <dbReference type="Pfam" id="PF13568"/>
    </source>
</evidence>
<sequence>MKKILLIIAIIATTHSLFAQETKFTIQGGINLANIGPVAPLNGGGNWQARAKFQIGGLFDLNFKGFTLQPGFLLTGKGNVSQTTENLISNGSNVPYTMLHSVNITYAEVPVNMVFRQAVKPGNIYFGAGPYIARAVWGTYSNKSTISTYYKRDISNEASFGSGTDQFNAMDFGLNALAGFELKNGMRLGFNYGLGFSNITNDGNSSKNRVGSFVVGYQFK</sequence>
<organism evidence="3 4">
    <name type="scientific">Mucilaginibacter mali</name>
    <dbReference type="NCBI Taxonomy" id="2740462"/>
    <lineage>
        <taxon>Bacteria</taxon>
        <taxon>Pseudomonadati</taxon>
        <taxon>Bacteroidota</taxon>
        <taxon>Sphingobacteriia</taxon>
        <taxon>Sphingobacteriales</taxon>
        <taxon>Sphingobacteriaceae</taxon>
        <taxon>Mucilaginibacter</taxon>
    </lineage>
</organism>
<accession>A0A7D4Q7T7</accession>
<evidence type="ECO:0000313" key="3">
    <source>
        <dbReference type="EMBL" id="QKJ30251.1"/>
    </source>
</evidence>
<protein>
    <submittedName>
        <fullName evidence="3">PorT family protein</fullName>
    </submittedName>
</protein>
<reference evidence="3 4" key="1">
    <citation type="submission" date="2020-05" db="EMBL/GenBank/DDBJ databases">
        <title>Mucilaginibacter mali sp. nov.</title>
        <authorList>
            <person name="Kim H.S."/>
            <person name="Lee K.C."/>
            <person name="Suh M.K."/>
            <person name="Kim J.-S."/>
            <person name="Han K.-I."/>
            <person name="Eom M.K."/>
            <person name="Shin Y.K."/>
            <person name="Lee J.-S."/>
        </authorList>
    </citation>
    <scope>NUCLEOTIDE SEQUENCE [LARGE SCALE GENOMIC DNA]</scope>
    <source>
        <strain evidence="3 4">G2-14</strain>
    </source>
</reference>